<dbReference type="GO" id="GO:0006289">
    <property type="term" value="P:nucleotide-excision repair"/>
    <property type="evidence" value="ECO:0007669"/>
    <property type="project" value="InterPro"/>
</dbReference>
<dbReference type="Gene3D" id="3.40.1440.10">
    <property type="entry name" value="GIY-YIG endonuclease"/>
    <property type="match status" value="1"/>
</dbReference>
<dbReference type="AlphaFoldDB" id="A0A9X2L2Z2"/>
<keyword evidence="2" id="KW-0255">Endonuclease</keyword>
<reference evidence="2" key="1">
    <citation type="submission" date="2022-06" db="EMBL/GenBank/DDBJ databases">
        <title>Gracilimonas sp. CAU 1638 isolated from sea sediment.</title>
        <authorList>
            <person name="Kim W."/>
        </authorList>
    </citation>
    <scope>NUCLEOTIDE SEQUENCE</scope>
    <source>
        <strain evidence="2">CAU 1638</strain>
    </source>
</reference>
<dbReference type="InterPro" id="IPR047296">
    <property type="entry name" value="GIY-YIG_UvrC_Cho"/>
</dbReference>
<protein>
    <submittedName>
        <fullName evidence="2">Nucleotide excision repair endonuclease</fullName>
    </submittedName>
</protein>
<organism evidence="2 3">
    <name type="scientific">Gracilimonas sediminicola</name>
    <dbReference type="NCBI Taxonomy" id="2952158"/>
    <lineage>
        <taxon>Bacteria</taxon>
        <taxon>Pseudomonadati</taxon>
        <taxon>Balneolota</taxon>
        <taxon>Balneolia</taxon>
        <taxon>Balneolales</taxon>
        <taxon>Balneolaceae</taxon>
        <taxon>Gracilimonas</taxon>
    </lineage>
</organism>
<dbReference type="GO" id="GO:0004519">
    <property type="term" value="F:endonuclease activity"/>
    <property type="evidence" value="ECO:0007669"/>
    <property type="project" value="UniProtKB-KW"/>
</dbReference>
<dbReference type="CDD" id="cd10434">
    <property type="entry name" value="GIY-YIG_UvrC_Cho"/>
    <property type="match status" value="1"/>
</dbReference>
<accession>A0A9X2L2Z2</accession>
<dbReference type="PROSITE" id="PS50164">
    <property type="entry name" value="GIY_YIG"/>
    <property type="match status" value="1"/>
</dbReference>
<dbReference type="SMART" id="SM00465">
    <property type="entry name" value="GIYc"/>
    <property type="match status" value="1"/>
</dbReference>
<keyword evidence="2" id="KW-0540">Nuclease</keyword>
<sequence length="278" mass="32591">MTLDLFEPTAITQKERVNKAMGEELPPHEPGVYTMYDKHDQVLYVGKGKDLQQRITSYRYSKSKKVQRMIAHLERISYEVCNTETDAILLENLLIRSLRPPFNHANKKPETYYYISTARRGNKKEFRLSMRVLDDYPEVYGCFKGHLKTRKGLGALLKLLFVQETSITSAHYLPSQLLNRITPQKFQLRLDEESGFLVDQFLKGSSSLLADHFEEHIMNLTFKDRFTSTYFDNELELLRMFFTLGPQRNYRMKNELGLRSELINQDEIDDLLTLMKEG</sequence>
<proteinExistence type="predicted"/>
<dbReference type="Proteomes" id="UP001139125">
    <property type="component" value="Unassembled WGS sequence"/>
</dbReference>
<keyword evidence="3" id="KW-1185">Reference proteome</keyword>
<dbReference type="Pfam" id="PF01541">
    <property type="entry name" value="GIY-YIG"/>
    <property type="match status" value="1"/>
</dbReference>
<dbReference type="InterPro" id="IPR050066">
    <property type="entry name" value="UvrABC_protein_C"/>
</dbReference>
<evidence type="ECO:0000313" key="3">
    <source>
        <dbReference type="Proteomes" id="UP001139125"/>
    </source>
</evidence>
<feature type="domain" description="GIY-YIG" evidence="1">
    <location>
        <begin position="28"/>
        <end position="104"/>
    </location>
</feature>
<dbReference type="InterPro" id="IPR000305">
    <property type="entry name" value="GIY-YIG_endonuc"/>
</dbReference>
<dbReference type="PANTHER" id="PTHR30562:SF1">
    <property type="entry name" value="UVRABC SYSTEM PROTEIN C"/>
    <property type="match status" value="1"/>
</dbReference>
<dbReference type="InterPro" id="IPR035901">
    <property type="entry name" value="GIY-YIG_endonuc_sf"/>
</dbReference>
<evidence type="ECO:0000313" key="2">
    <source>
        <dbReference type="EMBL" id="MCP9291317.1"/>
    </source>
</evidence>
<evidence type="ECO:0000259" key="1">
    <source>
        <dbReference type="PROSITE" id="PS50164"/>
    </source>
</evidence>
<dbReference type="PANTHER" id="PTHR30562">
    <property type="entry name" value="UVRC/OXIDOREDUCTASE"/>
    <property type="match status" value="1"/>
</dbReference>
<keyword evidence="2" id="KW-0378">Hydrolase</keyword>
<dbReference type="SUPFAM" id="SSF82771">
    <property type="entry name" value="GIY-YIG endonuclease"/>
    <property type="match status" value="1"/>
</dbReference>
<dbReference type="EMBL" id="JANDBC010000001">
    <property type="protein sequence ID" value="MCP9291317.1"/>
    <property type="molecule type" value="Genomic_DNA"/>
</dbReference>
<gene>
    <name evidence="2" type="ORF">NM125_06955</name>
</gene>
<name>A0A9X2L2Z2_9BACT</name>
<comment type="caution">
    <text evidence="2">The sequence shown here is derived from an EMBL/GenBank/DDBJ whole genome shotgun (WGS) entry which is preliminary data.</text>
</comment>
<dbReference type="GO" id="GO:0009380">
    <property type="term" value="C:excinuclease repair complex"/>
    <property type="evidence" value="ECO:0007669"/>
    <property type="project" value="TreeGrafter"/>
</dbReference>
<dbReference type="RefSeq" id="WP_255134153.1">
    <property type="nucleotide sequence ID" value="NZ_JANDBC010000001.1"/>
</dbReference>